<evidence type="ECO:0000259" key="1">
    <source>
        <dbReference type="PROSITE" id="PS50254"/>
    </source>
</evidence>
<evidence type="ECO:0000313" key="3">
    <source>
        <dbReference type="Proteomes" id="UP000215902"/>
    </source>
</evidence>
<feature type="domain" description="RHD" evidence="1">
    <location>
        <begin position="3"/>
        <end position="188"/>
    </location>
</feature>
<reference evidence="2 3" key="1">
    <citation type="submission" date="2017-06" db="EMBL/GenBank/DDBJ databases">
        <title>A platform for efficient transgenesis in Macrostomum lignano, a flatworm model organism for stem cell research.</title>
        <authorList>
            <person name="Berezikov E."/>
        </authorList>
    </citation>
    <scope>NUCLEOTIDE SEQUENCE [LARGE SCALE GENOMIC DNA]</scope>
    <source>
        <strain evidence="2">DV1</strain>
        <tissue evidence="2">Whole organism</tissue>
    </source>
</reference>
<dbReference type="GO" id="GO:0005737">
    <property type="term" value="C:cytoplasm"/>
    <property type="evidence" value="ECO:0007669"/>
    <property type="project" value="InterPro"/>
</dbReference>
<dbReference type="SUPFAM" id="SSF49417">
    <property type="entry name" value="p53-like transcription factors"/>
    <property type="match status" value="1"/>
</dbReference>
<dbReference type="InterPro" id="IPR011539">
    <property type="entry name" value="RHD_DNA_bind_dom"/>
</dbReference>
<evidence type="ECO:0000313" key="2">
    <source>
        <dbReference type="EMBL" id="PAA91494.1"/>
    </source>
</evidence>
<dbReference type="InterPro" id="IPR000451">
    <property type="entry name" value="NFkB/Dor"/>
</dbReference>
<feature type="non-terminal residue" evidence="2">
    <location>
        <position position="1"/>
    </location>
</feature>
<dbReference type="PANTHER" id="PTHR24169">
    <property type="entry name" value="NUCLEAR FACTOR NF-KAPPA-B PROTEIN"/>
    <property type="match status" value="1"/>
</dbReference>
<proteinExistence type="predicted"/>
<protein>
    <recommendedName>
        <fullName evidence="1">RHD domain-containing protein</fullName>
    </recommendedName>
</protein>
<dbReference type="AlphaFoldDB" id="A0A267H1C7"/>
<dbReference type="Pfam" id="PF00554">
    <property type="entry name" value="RHD_DNA_bind"/>
    <property type="match status" value="1"/>
</dbReference>
<dbReference type="InterPro" id="IPR008967">
    <property type="entry name" value="p53-like_TF_DNA-bd_sf"/>
</dbReference>
<dbReference type="GO" id="GO:0000978">
    <property type="term" value="F:RNA polymerase II cis-regulatory region sequence-specific DNA binding"/>
    <property type="evidence" value="ECO:0007669"/>
    <property type="project" value="TreeGrafter"/>
</dbReference>
<gene>
    <name evidence="2" type="ORF">BOX15_Mlig029207g4</name>
</gene>
<name>A0A267H1C7_9PLAT</name>
<dbReference type="Gene3D" id="2.60.40.340">
    <property type="entry name" value="Rel homology domain (RHD), DNA-binding domain"/>
    <property type="match status" value="1"/>
</dbReference>
<accession>A0A267H1C7</accession>
<dbReference type="InterPro" id="IPR037059">
    <property type="entry name" value="RHD_DNA_bind_dom_sf"/>
</dbReference>
<dbReference type="EMBL" id="NIVC01000085">
    <property type="protein sequence ID" value="PAA91494.1"/>
    <property type="molecule type" value="Genomic_DNA"/>
</dbReference>
<dbReference type="PANTHER" id="PTHR24169:SF25">
    <property type="entry name" value="DORSAL-RELATED IMMUNITY FACTOR DIF-RELATED"/>
    <property type="match status" value="1"/>
</dbReference>
<dbReference type="GO" id="GO:0000981">
    <property type="term" value="F:DNA-binding transcription factor activity, RNA polymerase II-specific"/>
    <property type="evidence" value="ECO:0007669"/>
    <property type="project" value="TreeGrafter"/>
</dbReference>
<dbReference type="Proteomes" id="UP000215902">
    <property type="component" value="Unassembled WGS sequence"/>
</dbReference>
<dbReference type="OrthoDB" id="7881762at2759"/>
<keyword evidence="3" id="KW-1185">Reference proteome</keyword>
<comment type="caution">
    <text evidence="2">The sequence shown here is derived from an EMBL/GenBank/DDBJ whole genome shotgun (WGS) entry which is preliminary data.</text>
</comment>
<dbReference type="PROSITE" id="PS50254">
    <property type="entry name" value="REL_2"/>
    <property type="match status" value="1"/>
</dbReference>
<sequence>RYNKSMKIELLEQPSEYHRFRYETEVSNGKLGGLLYGRTGNRSHVRLRVSGIDPLLHKSLIIIGATINSDLLPHPYFMVGDNCSNGAFQLKKDVDSLSNKSEFEFALEKVSLVCVSTKGAKLQEAIENRKKINFNPFNKNMDEARYNSRNLKSIRLVFQVFYTDYNDQHQPTNAIVTSDVITDSRQQVKLGIFDIHPNQATVSGCHDIWVYFDDPLPHADISSFKAELQAGPHGSCPCGVKVAKKHLLIISKPDATNYLTNLNERNKCDLVITDTRNGMADQRDLILLNAQQDNDPMHLFLTEAPQKRKRATPSQKPVVNMDEFLQIV</sequence>
<organism evidence="2 3">
    <name type="scientific">Macrostomum lignano</name>
    <dbReference type="NCBI Taxonomy" id="282301"/>
    <lineage>
        <taxon>Eukaryota</taxon>
        <taxon>Metazoa</taxon>
        <taxon>Spiralia</taxon>
        <taxon>Lophotrochozoa</taxon>
        <taxon>Platyhelminthes</taxon>
        <taxon>Rhabditophora</taxon>
        <taxon>Macrostomorpha</taxon>
        <taxon>Macrostomida</taxon>
        <taxon>Macrostomidae</taxon>
        <taxon>Macrostomum</taxon>
    </lineage>
</organism>